<protein>
    <submittedName>
        <fullName evidence="6">DNA-binding transcription factor yap1</fullName>
    </submittedName>
</protein>
<dbReference type="InterPro" id="IPR023167">
    <property type="entry name" value="Yap1_redox_dom_sf"/>
</dbReference>
<proteinExistence type="predicted"/>
<organism evidence="6 7">
    <name type="scientific">Ceratocystis pirilliformis</name>
    <dbReference type="NCBI Taxonomy" id="259994"/>
    <lineage>
        <taxon>Eukaryota</taxon>
        <taxon>Fungi</taxon>
        <taxon>Dikarya</taxon>
        <taxon>Ascomycota</taxon>
        <taxon>Pezizomycotina</taxon>
        <taxon>Sordariomycetes</taxon>
        <taxon>Hypocreomycetidae</taxon>
        <taxon>Microascales</taxon>
        <taxon>Ceratocystidaceae</taxon>
        <taxon>Ceratocystis</taxon>
    </lineage>
</organism>
<comment type="subcellular location">
    <subcellularLocation>
        <location evidence="2">Cytoplasm</location>
    </subcellularLocation>
    <subcellularLocation>
        <location evidence="1">Nucleus</location>
    </subcellularLocation>
</comment>
<evidence type="ECO:0000256" key="3">
    <source>
        <dbReference type="ARBA" id="ARBA00023242"/>
    </source>
</evidence>
<feature type="region of interest" description="Disordered" evidence="4">
    <location>
        <begin position="330"/>
        <end position="391"/>
    </location>
</feature>
<reference evidence="6 7" key="1">
    <citation type="journal article" date="2024" name="IMA Fungus">
        <title>IMA Genome - F19 : A genome assembly and annotation guide to empower mycologists, including annotated draft genome sequences of Ceratocystis pirilliformis, Diaporthe australafricana, Fusarium ophioides, Paecilomyces lecythidis, and Sporothrix stenoceras.</title>
        <authorList>
            <person name="Aylward J."/>
            <person name="Wilson A.M."/>
            <person name="Visagie C.M."/>
            <person name="Spraker J."/>
            <person name="Barnes I."/>
            <person name="Buitendag C."/>
            <person name="Ceriani C."/>
            <person name="Del Mar Angel L."/>
            <person name="du Plessis D."/>
            <person name="Fuchs T."/>
            <person name="Gasser K."/>
            <person name="Kramer D."/>
            <person name="Li W."/>
            <person name="Munsamy K."/>
            <person name="Piso A."/>
            <person name="Price J.L."/>
            <person name="Sonnekus B."/>
            <person name="Thomas C."/>
            <person name="van der Nest A."/>
            <person name="van Dijk A."/>
            <person name="van Heerden A."/>
            <person name="van Vuuren N."/>
            <person name="Yilmaz N."/>
            <person name="Duong T.A."/>
            <person name="van der Merwe N.A."/>
            <person name="Wingfield M.J."/>
            <person name="Wingfield B.D."/>
        </authorList>
    </citation>
    <scope>NUCLEOTIDE SEQUENCE [LARGE SCALE GENOMIC DNA]</scope>
    <source>
        <strain evidence="6 7">CMW 12675</strain>
    </source>
</reference>
<dbReference type="SMART" id="SM00338">
    <property type="entry name" value="BRLZ"/>
    <property type="match status" value="1"/>
</dbReference>
<keyword evidence="3" id="KW-0539">Nucleus</keyword>
<feature type="compositionally biased region" description="Polar residues" evidence="4">
    <location>
        <begin position="528"/>
        <end position="545"/>
    </location>
</feature>
<dbReference type="PANTHER" id="PTHR40621">
    <property type="entry name" value="TRANSCRIPTION FACTOR KAPC-RELATED"/>
    <property type="match status" value="1"/>
</dbReference>
<dbReference type="Gene3D" id="1.10.238.100">
    <property type="entry name" value="YAP1 redox domain. Chain B"/>
    <property type="match status" value="1"/>
</dbReference>
<dbReference type="PROSITE" id="PS00036">
    <property type="entry name" value="BZIP_BASIC"/>
    <property type="match status" value="1"/>
</dbReference>
<feature type="compositionally biased region" description="Polar residues" evidence="4">
    <location>
        <begin position="42"/>
        <end position="60"/>
    </location>
</feature>
<evidence type="ECO:0000313" key="7">
    <source>
        <dbReference type="Proteomes" id="UP001583280"/>
    </source>
</evidence>
<evidence type="ECO:0000313" key="6">
    <source>
        <dbReference type="EMBL" id="KAL1899363.1"/>
    </source>
</evidence>
<feature type="domain" description="BZIP" evidence="5">
    <location>
        <begin position="170"/>
        <end position="233"/>
    </location>
</feature>
<dbReference type="Pfam" id="PF00170">
    <property type="entry name" value="bZIP_1"/>
    <property type="match status" value="1"/>
</dbReference>
<dbReference type="GO" id="GO:0003677">
    <property type="term" value="F:DNA binding"/>
    <property type="evidence" value="ECO:0007669"/>
    <property type="project" value="UniProtKB-KW"/>
</dbReference>
<feature type="compositionally biased region" description="Polar residues" evidence="4">
    <location>
        <begin position="378"/>
        <end position="389"/>
    </location>
</feature>
<feature type="region of interest" description="Disordered" evidence="4">
    <location>
        <begin position="269"/>
        <end position="308"/>
    </location>
</feature>
<dbReference type="EMBL" id="JAWDJO010000023">
    <property type="protein sequence ID" value="KAL1899363.1"/>
    <property type="molecule type" value="Genomic_DNA"/>
</dbReference>
<dbReference type="Pfam" id="PF08601">
    <property type="entry name" value="PAP1"/>
    <property type="match status" value="1"/>
</dbReference>
<dbReference type="InterPro" id="IPR046347">
    <property type="entry name" value="bZIP_sf"/>
</dbReference>
<dbReference type="SUPFAM" id="SSF57959">
    <property type="entry name" value="Leucine zipper domain"/>
    <property type="match status" value="1"/>
</dbReference>
<comment type="caution">
    <text evidence="6">The sequence shown here is derived from an EMBL/GenBank/DDBJ whole genome shotgun (WGS) entry which is preliminary data.</text>
</comment>
<gene>
    <name evidence="6" type="primary">YAP1</name>
    <name evidence="6" type="ORF">Cpir12675_001479</name>
</gene>
<dbReference type="PANTHER" id="PTHR40621:SF6">
    <property type="entry name" value="AP-1-LIKE TRANSCRIPTION FACTOR YAP1-RELATED"/>
    <property type="match status" value="1"/>
</dbReference>
<evidence type="ECO:0000259" key="5">
    <source>
        <dbReference type="PROSITE" id="PS50217"/>
    </source>
</evidence>
<keyword evidence="7" id="KW-1185">Reference proteome</keyword>
<dbReference type="SUPFAM" id="SSF111430">
    <property type="entry name" value="YAP1 redox domain"/>
    <property type="match status" value="1"/>
</dbReference>
<dbReference type="CDD" id="cd14688">
    <property type="entry name" value="bZIP_YAP"/>
    <property type="match status" value="1"/>
</dbReference>
<dbReference type="Gene3D" id="1.20.5.170">
    <property type="match status" value="1"/>
</dbReference>
<feature type="compositionally biased region" description="Low complexity" evidence="4">
    <location>
        <begin position="362"/>
        <end position="377"/>
    </location>
</feature>
<feature type="compositionally biased region" description="Low complexity" evidence="4">
    <location>
        <begin position="112"/>
        <end position="124"/>
    </location>
</feature>
<feature type="region of interest" description="Disordered" evidence="4">
    <location>
        <begin position="42"/>
        <end position="195"/>
    </location>
</feature>
<feature type="compositionally biased region" description="Polar residues" evidence="4">
    <location>
        <begin position="333"/>
        <end position="344"/>
    </location>
</feature>
<feature type="compositionally biased region" description="Basic and acidic residues" evidence="4">
    <location>
        <begin position="186"/>
        <end position="195"/>
    </location>
</feature>
<name>A0ABR3ZF89_9PEZI</name>
<dbReference type="InterPro" id="IPR050936">
    <property type="entry name" value="AP-1-like"/>
</dbReference>
<feature type="region of interest" description="Disordered" evidence="4">
    <location>
        <begin position="516"/>
        <end position="545"/>
    </location>
</feature>
<sequence>MSDQAKMASQNNIPNDSSSLKLTSEQQKVLLDALNAQNSAINTNQLSSAPQTSQTSNSLSLFPFGYDFNPESSFDFDFSGDGPSLLGDTSLVSTRPELAESGVEDGDGGDSGASSVSGIVSSPSRTAEKRTRPDELDEDAGTTQGSSNKKREGKKPEKIPKKPGRKPLTEEPTTKRKAQNRAAQRAFRERKEKHVHDLEIKVEELEKASEEANNENSTLRSQIDRLTDELEQYKRTVQQMHRGSERPRGFGSAAINNMSDISFQFEFPSFGSLPGPQQQSPGLSNYSNASRTSTTLLPNSTGPANTSHAIEVNNIFNTKPSTEGQRDLAQFPNVFSSGPPSQGQHKPGPLSNIPPIGYRATSSSSASSNSNPGASSSCDTSPESSNQSPIGLIKSVDTMATIGEEASPMAITGPSMFDESQNSSMGSMHSMDLAGLNNLNMNFDWLARQNDSRFDTELFSEYREPQDNLLAMGLDDAGLFDNYETDFTTPSFNTISTPQAQPFKPTNLIQHIDAQKDQDDVTWPRTAAQPSTSQPQISQASQTSQPFGMPCNQVWDTLQKCAESSPQDFDLDALCNELKQKANCSGKGPVVKKVDFENVLKKYLGDKWPPKPQDTTFTTNSL</sequence>
<dbReference type="InterPro" id="IPR013910">
    <property type="entry name" value="TF_PAP1"/>
</dbReference>
<feature type="compositionally biased region" description="Polar residues" evidence="4">
    <location>
        <begin position="275"/>
        <end position="308"/>
    </location>
</feature>
<dbReference type="InterPro" id="IPR004827">
    <property type="entry name" value="bZIP"/>
</dbReference>
<evidence type="ECO:0000256" key="4">
    <source>
        <dbReference type="SAM" id="MobiDB-lite"/>
    </source>
</evidence>
<feature type="region of interest" description="Disordered" evidence="4">
    <location>
        <begin position="1"/>
        <end position="21"/>
    </location>
</feature>
<dbReference type="Proteomes" id="UP001583280">
    <property type="component" value="Unassembled WGS sequence"/>
</dbReference>
<evidence type="ECO:0000256" key="2">
    <source>
        <dbReference type="ARBA" id="ARBA00004496"/>
    </source>
</evidence>
<evidence type="ECO:0000256" key="1">
    <source>
        <dbReference type="ARBA" id="ARBA00004123"/>
    </source>
</evidence>
<keyword evidence="6" id="KW-0238">DNA-binding</keyword>
<accession>A0ABR3ZF89</accession>
<dbReference type="PROSITE" id="PS50217">
    <property type="entry name" value="BZIP"/>
    <property type="match status" value="1"/>
</dbReference>